<name>A0A318KPB1_9NEIS</name>
<dbReference type="AlphaFoldDB" id="A0A318KPB1"/>
<gene>
    <name evidence="2" type="ORF">DFR34_106116</name>
</gene>
<proteinExistence type="predicted"/>
<evidence type="ECO:0000313" key="2">
    <source>
        <dbReference type="EMBL" id="PXX79480.1"/>
    </source>
</evidence>
<sequence length="209" mass="23202">MKNLLGKLLICCAFVSFSLHAMAETPDELVRDTSRQVLDVLKRDNGKNTKNIRAEVEALVLPKFDFTRMTALAVGRGWRDATPDQQKQLTDQFRMLLVRTYSSTMTRFKNAQITVQASAPAADAREVTVRSEVELPANAGDKRSAQVDYTLIKTPTGWRVYNVSIEGASLVTIYRNNFNDILRQGGPDALIQSLKDKNDALSGGKHASN</sequence>
<feature type="chain" id="PRO_5016255499" evidence="1">
    <location>
        <begin position="24"/>
        <end position="209"/>
    </location>
</feature>
<reference evidence="2 3" key="1">
    <citation type="submission" date="2018-05" db="EMBL/GenBank/DDBJ databases">
        <title>Genomic Encyclopedia of Type Strains, Phase IV (KMG-IV): sequencing the most valuable type-strain genomes for metagenomic binning, comparative biology and taxonomic classification.</title>
        <authorList>
            <person name="Goeker M."/>
        </authorList>
    </citation>
    <scope>NUCLEOTIDE SEQUENCE [LARGE SCALE GENOMIC DNA]</scope>
    <source>
        <strain evidence="2 3">DSM 29661</strain>
    </source>
</reference>
<dbReference type="RefSeq" id="WP_110390392.1">
    <property type="nucleotide sequence ID" value="NZ_QJKI01000006.1"/>
</dbReference>
<organism evidence="2 3">
    <name type="scientific">Rivihabitans pingtungensis</name>
    <dbReference type="NCBI Taxonomy" id="1054498"/>
    <lineage>
        <taxon>Bacteria</taxon>
        <taxon>Pseudomonadati</taxon>
        <taxon>Pseudomonadota</taxon>
        <taxon>Betaproteobacteria</taxon>
        <taxon>Neisseriales</taxon>
        <taxon>Aquaspirillaceae</taxon>
        <taxon>Rivihabitans</taxon>
    </lineage>
</organism>
<dbReference type="Proteomes" id="UP000247555">
    <property type="component" value="Unassembled WGS sequence"/>
</dbReference>
<dbReference type="Pfam" id="PF05494">
    <property type="entry name" value="MlaC"/>
    <property type="match status" value="1"/>
</dbReference>
<feature type="signal peptide" evidence="1">
    <location>
        <begin position="1"/>
        <end position="23"/>
    </location>
</feature>
<dbReference type="InterPro" id="IPR042245">
    <property type="entry name" value="Tgt2/MlaC_sf"/>
</dbReference>
<evidence type="ECO:0000313" key="3">
    <source>
        <dbReference type="Proteomes" id="UP000247555"/>
    </source>
</evidence>
<accession>A0A318KPB1</accession>
<dbReference type="PANTHER" id="PTHR36573:SF1">
    <property type="entry name" value="INTERMEMBRANE PHOSPHOLIPID TRANSPORT SYSTEM BINDING PROTEIN MLAC"/>
    <property type="match status" value="1"/>
</dbReference>
<protein>
    <submittedName>
        <fullName evidence="2">Phospholipid transport system substrate-binding protein</fullName>
    </submittedName>
</protein>
<dbReference type="EMBL" id="QJKI01000006">
    <property type="protein sequence ID" value="PXX79480.1"/>
    <property type="molecule type" value="Genomic_DNA"/>
</dbReference>
<keyword evidence="3" id="KW-1185">Reference proteome</keyword>
<dbReference type="PIRSF" id="PIRSF004649">
    <property type="entry name" value="MlaC"/>
    <property type="match status" value="1"/>
</dbReference>
<dbReference type="OrthoDB" id="9798905at2"/>
<dbReference type="PANTHER" id="PTHR36573">
    <property type="entry name" value="INTERMEMBRANE PHOSPHOLIPID TRANSPORT SYSTEM BINDING PROTEIN MLAC"/>
    <property type="match status" value="1"/>
</dbReference>
<evidence type="ECO:0000256" key="1">
    <source>
        <dbReference type="SAM" id="SignalP"/>
    </source>
</evidence>
<keyword evidence="1" id="KW-0732">Signal</keyword>
<dbReference type="Gene3D" id="3.10.450.710">
    <property type="entry name" value="Tgt2/MlaC"/>
    <property type="match status" value="1"/>
</dbReference>
<dbReference type="InterPro" id="IPR008869">
    <property type="entry name" value="MlaC/ttg2D"/>
</dbReference>
<comment type="caution">
    <text evidence="2">The sequence shown here is derived from an EMBL/GenBank/DDBJ whole genome shotgun (WGS) entry which is preliminary data.</text>
</comment>